<sequence length="146" mass="16796">MFEKGYAVPELLTPALPPAPSWFPLPIGWLILLAIAVGLAALFLLIRYARWRRNRWRREALLALNHPHTVDSWMQLIKRVQLVHQPRQTVSQTLAPEAVLVSLTLDADLRNQLIARYCRADNALNDQQTARLRAQLAQWLKELPHV</sequence>
<gene>
    <name evidence="2" type="ordered locus">EAE_03800</name>
</gene>
<feature type="transmembrane region" description="Helical" evidence="1">
    <location>
        <begin position="27"/>
        <end position="49"/>
    </location>
</feature>
<accession>A0A0H3FJW9</accession>
<dbReference type="InterPro" id="IPR025489">
    <property type="entry name" value="DUF4381"/>
</dbReference>
<protein>
    <recommendedName>
        <fullName evidence="4">DUF4381 domain-containing protein</fullName>
    </recommendedName>
</protein>
<keyword evidence="1" id="KW-0472">Membrane</keyword>
<dbReference type="OrthoDB" id="6539581at2"/>
<evidence type="ECO:0008006" key="4">
    <source>
        <dbReference type="Google" id="ProtNLM"/>
    </source>
</evidence>
<reference evidence="2 3" key="1">
    <citation type="journal article" date="2012" name="J. Bacteriol.">
        <title>Complete genome sequence of Enterobacter aerogenes KCTC 2190.</title>
        <authorList>
            <person name="Shin S.H."/>
            <person name="Kim S."/>
            <person name="Kim J.Y."/>
            <person name="Lee S."/>
            <person name="Um Y."/>
            <person name="Oh M.K."/>
            <person name="Kim Y.R."/>
            <person name="Lee J."/>
            <person name="Yang K.S."/>
        </authorList>
    </citation>
    <scope>NUCLEOTIDE SEQUENCE [LARGE SCALE GENOMIC DNA]</scope>
    <source>
        <strain evidence="2 3">KCTC 2190</strain>
    </source>
</reference>
<keyword evidence="3" id="KW-1185">Reference proteome</keyword>
<name>A0A0H3FJW9_KLEAK</name>
<organism evidence="2 3">
    <name type="scientific">Klebsiella aerogenes (strain ATCC 13048 / DSM 30053 / CCUG 1429 / JCM 1235 / KCTC 2190 / NBRC 13534 / NCIMB 10102 / NCTC 10006 / CDC 819-56)</name>
    <name type="common">Enterobacter aerogenes</name>
    <dbReference type="NCBI Taxonomy" id="1028307"/>
    <lineage>
        <taxon>Bacteria</taxon>
        <taxon>Pseudomonadati</taxon>
        <taxon>Pseudomonadota</taxon>
        <taxon>Gammaproteobacteria</taxon>
        <taxon>Enterobacterales</taxon>
        <taxon>Enterobacteriaceae</taxon>
        <taxon>Klebsiella/Raoultella group</taxon>
        <taxon>Klebsiella</taxon>
    </lineage>
</organism>
<dbReference type="GeneID" id="93313885"/>
<dbReference type="RefSeq" id="WP_015703541.1">
    <property type="nucleotide sequence ID" value="NC_015663.1"/>
</dbReference>
<dbReference type="KEGG" id="eae:EAE_03800"/>
<evidence type="ECO:0000256" key="1">
    <source>
        <dbReference type="SAM" id="Phobius"/>
    </source>
</evidence>
<evidence type="ECO:0000313" key="3">
    <source>
        <dbReference type="Proteomes" id="UP000008881"/>
    </source>
</evidence>
<evidence type="ECO:0000313" key="2">
    <source>
        <dbReference type="EMBL" id="AEG95689.1"/>
    </source>
</evidence>
<dbReference type="PATRIC" id="fig|1028307.3.peg.758"/>
<dbReference type="AlphaFoldDB" id="A0A0H3FJW9"/>
<dbReference type="Proteomes" id="UP000008881">
    <property type="component" value="Chromosome"/>
</dbReference>
<keyword evidence="1" id="KW-0812">Transmembrane</keyword>
<dbReference type="EMBL" id="CP002824">
    <property type="protein sequence ID" value="AEG95689.1"/>
    <property type="molecule type" value="Genomic_DNA"/>
</dbReference>
<proteinExistence type="predicted"/>
<keyword evidence="1" id="KW-1133">Transmembrane helix</keyword>
<dbReference type="Pfam" id="PF14316">
    <property type="entry name" value="DUF4381"/>
    <property type="match status" value="1"/>
</dbReference>
<dbReference type="eggNOG" id="ENOG5031FR0">
    <property type="taxonomic scope" value="Bacteria"/>
</dbReference>
<dbReference type="HOGENOM" id="CLU_1774549_0_0_6"/>